<evidence type="ECO:0000256" key="1">
    <source>
        <dbReference type="SAM" id="MobiDB-lite"/>
    </source>
</evidence>
<dbReference type="InterPro" id="IPR032817">
    <property type="entry name" value="Mon2_C"/>
</dbReference>
<organism evidence="3 4">
    <name type="scientific">Ditylenchus dipsaci</name>
    <dbReference type="NCBI Taxonomy" id="166011"/>
    <lineage>
        <taxon>Eukaryota</taxon>
        <taxon>Metazoa</taxon>
        <taxon>Ecdysozoa</taxon>
        <taxon>Nematoda</taxon>
        <taxon>Chromadorea</taxon>
        <taxon>Rhabditida</taxon>
        <taxon>Tylenchina</taxon>
        <taxon>Tylenchomorpha</taxon>
        <taxon>Sphaerularioidea</taxon>
        <taxon>Anguinidae</taxon>
        <taxon>Anguininae</taxon>
        <taxon>Ditylenchus</taxon>
    </lineage>
</organism>
<reference evidence="4" key="1">
    <citation type="submission" date="2022-11" db="UniProtKB">
        <authorList>
            <consortium name="WormBaseParasite"/>
        </authorList>
    </citation>
    <scope>IDENTIFICATION</scope>
</reference>
<protein>
    <submittedName>
        <fullName evidence="4">Mon2 C-terminal domain-containing protein</fullName>
    </submittedName>
</protein>
<evidence type="ECO:0000259" key="2">
    <source>
        <dbReference type="Pfam" id="PF16206"/>
    </source>
</evidence>
<keyword evidence="3" id="KW-1185">Reference proteome</keyword>
<feature type="domain" description="Mon2 C-terminal" evidence="2">
    <location>
        <begin position="8"/>
        <end position="400"/>
    </location>
</feature>
<sequence length="412" mass="45769">MNAENSELSLTQECILECIRVVVQEQLDTQSRLRAAIPDMLRLLLEFVQYAIRPPAAKFASNASGQPSENQIQYAQQKNLIAFAELSLRTVVDYYSKVANYSEVLNETILVDIVQCLAEPLALKYHCPNQSTWKIAATSLIKAGQVGLPIAREQVELFSSLWPQLAETIEGFLFSTSKSVHPLNADERKRHEFVDCLVIELIRNEILPYAGRLPRDFMRRIIDILNRGSINTMDANDLMASDSFQQRADLSRVCFDALLSMSRTDSPDISVKGASSTLDKRKGSKSSDTAHSLGATAIASLLSRCKQVLNKYAKDEQGSGHFRLPQERIFETISVLRAVSTLIDGLAKHGSDIVNSSHSTLYAHLVGLHPSLVQLIPSCRGDQQVELALMTALNSYQTLLLINIHQPQHPPS</sequence>
<accession>A0A915DAK4</accession>
<dbReference type="AlphaFoldDB" id="A0A915DAK4"/>
<dbReference type="WBParaSite" id="jg17396.1">
    <property type="protein sequence ID" value="jg17396.1"/>
    <property type="gene ID" value="jg17396"/>
</dbReference>
<evidence type="ECO:0000313" key="4">
    <source>
        <dbReference type="WBParaSite" id="jg17396.1"/>
    </source>
</evidence>
<name>A0A915DAK4_9BILA</name>
<dbReference type="Proteomes" id="UP000887574">
    <property type="component" value="Unplaced"/>
</dbReference>
<evidence type="ECO:0000313" key="3">
    <source>
        <dbReference type="Proteomes" id="UP000887574"/>
    </source>
</evidence>
<feature type="region of interest" description="Disordered" evidence="1">
    <location>
        <begin position="266"/>
        <end position="289"/>
    </location>
</feature>
<dbReference type="Pfam" id="PF16206">
    <property type="entry name" value="Mon2_C"/>
    <property type="match status" value="1"/>
</dbReference>
<proteinExistence type="predicted"/>